<dbReference type="InterPro" id="IPR005084">
    <property type="entry name" value="CBM6"/>
</dbReference>
<dbReference type="SMART" id="SM00060">
    <property type="entry name" value="FN3"/>
    <property type="match status" value="1"/>
</dbReference>
<dbReference type="SUPFAM" id="SSF49265">
    <property type="entry name" value="Fibronectin type III"/>
    <property type="match status" value="1"/>
</dbReference>
<dbReference type="InterPro" id="IPR017853">
    <property type="entry name" value="GH"/>
</dbReference>
<dbReference type="GO" id="GO:0030246">
    <property type="term" value="F:carbohydrate binding"/>
    <property type="evidence" value="ECO:0007669"/>
    <property type="project" value="InterPro"/>
</dbReference>
<feature type="signal peptide" evidence="2">
    <location>
        <begin position="1"/>
        <end position="20"/>
    </location>
</feature>
<accession>A0A918TEA2</accession>
<dbReference type="PROSITE" id="PS51175">
    <property type="entry name" value="CBM6"/>
    <property type="match status" value="3"/>
</dbReference>
<protein>
    <recommendedName>
        <fullName evidence="7">Carbohydrate-binding protein</fullName>
    </recommendedName>
</protein>
<evidence type="ECO:0000259" key="3">
    <source>
        <dbReference type="PROSITE" id="PS50853"/>
    </source>
</evidence>
<reference evidence="5" key="2">
    <citation type="submission" date="2020-09" db="EMBL/GenBank/DDBJ databases">
        <authorList>
            <person name="Sun Q."/>
            <person name="Kim S."/>
        </authorList>
    </citation>
    <scope>NUCLEOTIDE SEQUENCE</scope>
    <source>
        <strain evidence="5">KCTC 12988</strain>
    </source>
</reference>
<gene>
    <name evidence="5" type="ORF">GCM10007100_03670</name>
</gene>
<evidence type="ECO:0000256" key="2">
    <source>
        <dbReference type="SAM" id="SignalP"/>
    </source>
</evidence>
<dbReference type="CDD" id="cd04080">
    <property type="entry name" value="CBM6_cellulase-like"/>
    <property type="match status" value="2"/>
</dbReference>
<feature type="domain" description="Fibronectin type-III" evidence="3">
    <location>
        <begin position="878"/>
        <end position="971"/>
    </location>
</feature>
<keyword evidence="6" id="KW-1185">Reference proteome</keyword>
<evidence type="ECO:0000313" key="6">
    <source>
        <dbReference type="Proteomes" id="UP000644507"/>
    </source>
</evidence>
<dbReference type="SMART" id="SM00606">
    <property type="entry name" value="CBD_IV"/>
    <property type="match status" value="3"/>
</dbReference>
<dbReference type="AlphaFoldDB" id="A0A918TEA2"/>
<dbReference type="PROSITE" id="PS50853">
    <property type="entry name" value="FN3"/>
    <property type="match status" value="1"/>
</dbReference>
<dbReference type="Gene3D" id="2.60.120.260">
    <property type="entry name" value="Galactose-binding domain-like"/>
    <property type="match status" value="3"/>
</dbReference>
<dbReference type="InterPro" id="IPR003961">
    <property type="entry name" value="FN3_dom"/>
</dbReference>
<evidence type="ECO:0008006" key="7">
    <source>
        <dbReference type="Google" id="ProtNLM"/>
    </source>
</evidence>
<dbReference type="InterPro" id="IPR006584">
    <property type="entry name" value="Cellulose-bd_IV"/>
</dbReference>
<comment type="caution">
    <text evidence="5">The sequence shown here is derived from an EMBL/GenBank/DDBJ whole genome shotgun (WGS) entry which is preliminary data.</text>
</comment>
<organism evidence="5 6">
    <name type="scientific">Roseibacillus persicicus</name>
    <dbReference type="NCBI Taxonomy" id="454148"/>
    <lineage>
        <taxon>Bacteria</taxon>
        <taxon>Pseudomonadati</taxon>
        <taxon>Verrucomicrobiota</taxon>
        <taxon>Verrucomicrobiia</taxon>
        <taxon>Verrucomicrobiales</taxon>
        <taxon>Verrucomicrobiaceae</taxon>
        <taxon>Roseibacillus</taxon>
    </lineage>
</organism>
<feature type="chain" id="PRO_5037480259" description="Carbohydrate-binding protein" evidence="2">
    <location>
        <begin position="21"/>
        <end position="1068"/>
    </location>
</feature>
<proteinExistence type="predicted"/>
<dbReference type="InterPro" id="IPR008979">
    <property type="entry name" value="Galactose-bd-like_sf"/>
</dbReference>
<dbReference type="Gene3D" id="2.60.40.10">
    <property type="entry name" value="Immunoglobulins"/>
    <property type="match status" value="1"/>
</dbReference>
<dbReference type="Proteomes" id="UP000644507">
    <property type="component" value="Unassembled WGS sequence"/>
</dbReference>
<dbReference type="InterPro" id="IPR013783">
    <property type="entry name" value="Ig-like_fold"/>
</dbReference>
<name>A0A918TEA2_9BACT</name>
<dbReference type="SUPFAM" id="SSF49785">
    <property type="entry name" value="Galactose-binding domain-like"/>
    <property type="match status" value="3"/>
</dbReference>
<dbReference type="CDD" id="cd00063">
    <property type="entry name" value="FN3"/>
    <property type="match status" value="1"/>
</dbReference>
<feature type="domain" description="CBM6" evidence="4">
    <location>
        <begin position="151"/>
        <end position="275"/>
    </location>
</feature>
<feature type="domain" description="CBM6" evidence="4">
    <location>
        <begin position="743"/>
        <end position="874"/>
    </location>
</feature>
<feature type="domain" description="CBM6" evidence="4">
    <location>
        <begin position="23"/>
        <end position="147"/>
    </location>
</feature>
<dbReference type="EMBL" id="BMXI01000001">
    <property type="protein sequence ID" value="GHC42000.1"/>
    <property type="molecule type" value="Genomic_DNA"/>
</dbReference>
<dbReference type="Gene3D" id="3.20.20.80">
    <property type="entry name" value="Glycosidases"/>
    <property type="match status" value="1"/>
</dbReference>
<sequence length="1068" mass="116588">MLVLLLVFGCTLLFASNAKAEFVQVEAEGFTAQSGLRVETTSDSGGGQNLGYTNTGDWAEYTVDIPVAGDYRFNFRVASDGEGGSIEGVVGSTPLGSATVVDTGGWQSWSTVSGVFTFSSAGTQTIRLNFSGSADAYLFNLNWFSYGPGPILVEAEEFSSMSGIRVQVNSDTDAGEAVAYIDNGDWTEYSVVVPVAGEYIANFRVASDNDLGGRIEMVVDGVPLAEITVPNTNGWQTWITVSIEVNFATAGAKTIRLNYLGGEGALFNVNWFSFEQMVALPLTVGSTLQQKMRYGMDYERLWYWSSNLDGAERDEIARWTAVDADVDFVRVAVNGGYERDFKGDYDLSAYTSKIIPLMQEMKQANPDIKFFASPRPLNESYPSKKWEGEDVRWQPYPFWICGAPTPISGSFDFDWQECAEYLVRYLLLMKSYDFQISFLDITNEWQSNVGGGRVTQGDMENIHEYLNVTYFQDPWTYSEVDSSILLEPEDIPEIVAPSSWNYLQGTSWINNLDSGDREAISIAASHNTDRDGDAQSFADAVRSRLGSETEIWNTEVHGWKSTSSENETTSFYYYLEAIRAGFGGINGWLAIGTTNQGHSYILNPGGSATRNVKYYIYRKLSSTSNYGHALDILAEPEPGVLNAPLGSNDDAIPRNVAAFIKGNLMTVWVINENQVPVSLDISPDGRTIAETSVRRTRWTDPSQVEGFVTFEPVVGGSHFNTLVPGASVCCFEIVLDGEDFSNDLIQGEDFDHSWGLSTQNTGDTGGGLNLQNISNGDFVRYGDVALVEDSLMTFRVARANGRPDGFIEVREGSADGPVLGQVDVPNTNGWQSYETVSTTLDVDAGIYNLYLKFVEDAETTTNAAFVNLNWFTVNELPAPTPVEVSGLTANAVSANEIAISWEAAAEASSYNLSRALSASGPFSEISTGIEGTAFSDTGLSPFTTYFYRITGNFGDEVGPVSSVASATTQPEPISAENLAISDLEMSVDGSGAKLLSFTIESSGLGYDYQLYTSDTLLTDDWEELGPVHSGTGALLEIDVLFDYEDPTHERQFFRLGVSASPSYSEESD</sequence>
<reference evidence="5" key="1">
    <citation type="journal article" date="2014" name="Int. J. Syst. Evol. Microbiol.">
        <title>Complete genome sequence of Corynebacterium casei LMG S-19264T (=DSM 44701T), isolated from a smear-ripened cheese.</title>
        <authorList>
            <consortium name="US DOE Joint Genome Institute (JGI-PGF)"/>
            <person name="Walter F."/>
            <person name="Albersmeier A."/>
            <person name="Kalinowski J."/>
            <person name="Ruckert C."/>
        </authorList>
    </citation>
    <scope>NUCLEOTIDE SEQUENCE</scope>
    <source>
        <strain evidence="5">KCTC 12988</strain>
    </source>
</reference>
<dbReference type="CDD" id="cd04084">
    <property type="entry name" value="CBM6_xylanase-like"/>
    <property type="match status" value="1"/>
</dbReference>
<dbReference type="SUPFAM" id="SSF51445">
    <property type="entry name" value="(Trans)glycosidases"/>
    <property type="match status" value="1"/>
</dbReference>
<dbReference type="Pfam" id="PF03422">
    <property type="entry name" value="CBM_6"/>
    <property type="match status" value="3"/>
</dbReference>
<evidence type="ECO:0000259" key="4">
    <source>
        <dbReference type="PROSITE" id="PS51175"/>
    </source>
</evidence>
<dbReference type="InterPro" id="IPR036116">
    <property type="entry name" value="FN3_sf"/>
</dbReference>
<evidence type="ECO:0000256" key="1">
    <source>
        <dbReference type="ARBA" id="ARBA00022729"/>
    </source>
</evidence>
<keyword evidence="1 2" id="KW-0732">Signal</keyword>
<evidence type="ECO:0000313" key="5">
    <source>
        <dbReference type="EMBL" id="GHC42000.1"/>
    </source>
</evidence>